<sequence length="79" mass="8365">MESSPCIRATAMAYAPAQGGSRRAPRSRSRWNRSDRSRYTAIARGGGLPASGSAPWSSSSRVRAALPFHTANAMGGQDQ</sequence>
<dbReference type="EMBL" id="JAQQWL010000005">
    <property type="protein sequence ID" value="KAK8073994.1"/>
    <property type="molecule type" value="Genomic_DNA"/>
</dbReference>
<name>A0ABR1VRW0_9PEZI</name>
<gene>
    <name evidence="2" type="ORF">PG994_004893</name>
</gene>
<dbReference type="GeneID" id="92089365"/>
<accession>A0ABR1VRW0</accession>
<feature type="region of interest" description="Disordered" evidence="1">
    <location>
        <begin position="13"/>
        <end position="58"/>
    </location>
</feature>
<evidence type="ECO:0000313" key="3">
    <source>
        <dbReference type="Proteomes" id="UP001480595"/>
    </source>
</evidence>
<dbReference type="Proteomes" id="UP001480595">
    <property type="component" value="Unassembled WGS sequence"/>
</dbReference>
<reference evidence="2 3" key="1">
    <citation type="submission" date="2023-01" db="EMBL/GenBank/DDBJ databases">
        <title>Analysis of 21 Apiospora genomes using comparative genomics revels a genus with tremendous synthesis potential of carbohydrate active enzymes and secondary metabolites.</title>
        <authorList>
            <person name="Sorensen T."/>
        </authorList>
    </citation>
    <scope>NUCLEOTIDE SEQUENCE [LARGE SCALE GENOMIC DNA]</scope>
    <source>
        <strain evidence="2 3">CBS 135458</strain>
    </source>
</reference>
<keyword evidence="3" id="KW-1185">Reference proteome</keyword>
<proteinExistence type="predicted"/>
<evidence type="ECO:0000313" key="2">
    <source>
        <dbReference type="EMBL" id="KAK8073994.1"/>
    </source>
</evidence>
<dbReference type="RefSeq" id="XP_066718469.1">
    <property type="nucleotide sequence ID" value="XM_066856302.1"/>
</dbReference>
<comment type="caution">
    <text evidence="2">The sequence shown here is derived from an EMBL/GenBank/DDBJ whole genome shotgun (WGS) entry which is preliminary data.</text>
</comment>
<evidence type="ECO:0000256" key="1">
    <source>
        <dbReference type="SAM" id="MobiDB-lite"/>
    </source>
</evidence>
<organism evidence="2 3">
    <name type="scientific">Apiospora phragmitis</name>
    <dbReference type="NCBI Taxonomy" id="2905665"/>
    <lineage>
        <taxon>Eukaryota</taxon>
        <taxon>Fungi</taxon>
        <taxon>Dikarya</taxon>
        <taxon>Ascomycota</taxon>
        <taxon>Pezizomycotina</taxon>
        <taxon>Sordariomycetes</taxon>
        <taxon>Xylariomycetidae</taxon>
        <taxon>Amphisphaeriales</taxon>
        <taxon>Apiosporaceae</taxon>
        <taxon>Apiospora</taxon>
    </lineage>
</organism>
<protein>
    <submittedName>
        <fullName evidence="2">Uncharacterized protein</fullName>
    </submittedName>
</protein>